<evidence type="ECO:0000313" key="10">
    <source>
        <dbReference type="Proteomes" id="UP000596660"/>
    </source>
</evidence>
<organism evidence="9 10">
    <name type="scientific">Chenopodium quinoa</name>
    <name type="common">Quinoa</name>
    <dbReference type="NCBI Taxonomy" id="63459"/>
    <lineage>
        <taxon>Eukaryota</taxon>
        <taxon>Viridiplantae</taxon>
        <taxon>Streptophyta</taxon>
        <taxon>Embryophyta</taxon>
        <taxon>Tracheophyta</taxon>
        <taxon>Spermatophyta</taxon>
        <taxon>Magnoliopsida</taxon>
        <taxon>eudicotyledons</taxon>
        <taxon>Gunneridae</taxon>
        <taxon>Pentapetalae</taxon>
        <taxon>Caryophyllales</taxon>
        <taxon>Chenopodiaceae</taxon>
        <taxon>Chenopodioideae</taxon>
        <taxon>Atripliceae</taxon>
        <taxon>Chenopodium</taxon>
    </lineage>
</organism>
<evidence type="ECO:0000256" key="2">
    <source>
        <dbReference type="ARBA" id="ARBA00006213"/>
    </source>
</evidence>
<sequence>MNNPNFLRRSGVSSKVPMALTIAVEGGDDGVGLENTANAGGGRTKEDDASPNSGLSNLKHYKMWFRIIPLILFLLVGQTTGILLGRLYFDKGGNSKWMATFVQTAGFPILIPLKLFLASSPTSLRPPGYKLTLLYFVYGLLVAGDNLMYSYGLLYLPVSTYSLLCASQLAFNAVTSFFINAQKFTALVLNSLVILTISACLIAINADNEANTSNNTGKGKFALGFLCTLGASAALAFNVSVAQYSFEKVIKDNSLNTVVCMQLYPFIVATCVCVIGLFGSGEWHTLNEEMRNYKSGGVPYVLTLAFTAISWQLALLGMLGLIFEVSSLFSNVIATFSLPLVPIFAVVFFHDKMNGVKVISMILAMWGFLSYIYQHYLDDIEAKKATKVKLDASTELF</sequence>
<dbReference type="GO" id="GO:0005345">
    <property type="term" value="F:purine nucleobase transmembrane transporter activity"/>
    <property type="evidence" value="ECO:0007669"/>
    <property type="project" value="UniProtKB-UniRule"/>
</dbReference>
<evidence type="ECO:0000256" key="8">
    <source>
        <dbReference type="SAM" id="MobiDB-lite"/>
    </source>
</evidence>
<evidence type="ECO:0000256" key="7">
    <source>
        <dbReference type="RuleBase" id="RU368015"/>
    </source>
</evidence>
<feature type="transmembrane region" description="Helical" evidence="7">
    <location>
        <begin position="63"/>
        <end position="85"/>
    </location>
</feature>
<dbReference type="PANTHER" id="PTHR31376">
    <property type="entry name" value="OS09G0467300 PROTEIN-RELATED"/>
    <property type="match status" value="1"/>
</dbReference>
<keyword evidence="10" id="KW-1185">Reference proteome</keyword>
<keyword evidence="3 7" id="KW-0813">Transport</keyword>
<dbReference type="Gramene" id="AUR62007215-RA">
    <property type="protein sequence ID" value="AUR62007215-RA:cds"/>
    <property type="gene ID" value="AUR62007215"/>
</dbReference>
<protein>
    <recommendedName>
        <fullName evidence="7">Probable purine permease</fullName>
    </recommendedName>
</protein>
<dbReference type="GO" id="GO:0016020">
    <property type="term" value="C:membrane"/>
    <property type="evidence" value="ECO:0007669"/>
    <property type="project" value="UniProtKB-SubCell"/>
</dbReference>
<dbReference type="Proteomes" id="UP000596660">
    <property type="component" value="Unplaced"/>
</dbReference>
<feature type="transmembrane region" description="Helical" evidence="7">
    <location>
        <begin position="221"/>
        <end position="246"/>
    </location>
</feature>
<dbReference type="InterPro" id="IPR030182">
    <property type="entry name" value="PUP_plant"/>
</dbReference>
<keyword evidence="4 7" id="KW-0812">Transmembrane</keyword>
<feature type="transmembrane region" description="Helical" evidence="7">
    <location>
        <begin position="161"/>
        <end position="179"/>
    </location>
</feature>
<dbReference type="Pfam" id="PF16913">
    <property type="entry name" value="PUNUT"/>
    <property type="match status" value="1"/>
</dbReference>
<keyword evidence="5 7" id="KW-1133">Transmembrane helix</keyword>
<feature type="transmembrane region" description="Helical" evidence="7">
    <location>
        <begin position="129"/>
        <end position="149"/>
    </location>
</feature>
<dbReference type="AlphaFoldDB" id="A0A803L5S6"/>
<dbReference type="PANTHER" id="PTHR31376:SF16">
    <property type="entry name" value="PURINE PERMEASE-RELATED"/>
    <property type="match status" value="1"/>
</dbReference>
<comment type="similarity">
    <text evidence="2 7">Belongs to the purine permeases (TC 2.A.7.14) family.</text>
</comment>
<dbReference type="InterPro" id="IPR037185">
    <property type="entry name" value="EmrE-like"/>
</dbReference>
<dbReference type="GO" id="GO:0015211">
    <property type="term" value="F:purine nucleoside transmembrane transporter activity"/>
    <property type="evidence" value="ECO:0007669"/>
    <property type="project" value="UniProtKB-UniRule"/>
</dbReference>
<dbReference type="OMA" id="ASGEWMT"/>
<reference evidence="9" key="2">
    <citation type="submission" date="2021-03" db="UniProtKB">
        <authorList>
            <consortium name="EnsemblPlants"/>
        </authorList>
    </citation>
    <scope>IDENTIFICATION</scope>
</reference>
<evidence type="ECO:0000256" key="6">
    <source>
        <dbReference type="ARBA" id="ARBA00023136"/>
    </source>
</evidence>
<reference evidence="9" key="1">
    <citation type="journal article" date="2017" name="Nature">
        <title>The genome of Chenopodium quinoa.</title>
        <authorList>
            <person name="Jarvis D.E."/>
            <person name="Ho Y.S."/>
            <person name="Lightfoot D.J."/>
            <person name="Schmoeckel S.M."/>
            <person name="Li B."/>
            <person name="Borm T.J.A."/>
            <person name="Ohyanagi H."/>
            <person name="Mineta K."/>
            <person name="Michell C.T."/>
            <person name="Saber N."/>
            <person name="Kharbatia N.M."/>
            <person name="Rupper R.R."/>
            <person name="Sharp A.R."/>
            <person name="Dally N."/>
            <person name="Boughton B.A."/>
            <person name="Woo Y.H."/>
            <person name="Gao G."/>
            <person name="Schijlen E.G.W.M."/>
            <person name="Guo X."/>
            <person name="Momin A.A."/>
            <person name="Negrao S."/>
            <person name="Al-Babili S."/>
            <person name="Gehring C."/>
            <person name="Roessner U."/>
            <person name="Jung C."/>
            <person name="Murphy K."/>
            <person name="Arold S.T."/>
            <person name="Gojobori T."/>
            <person name="van der Linden C.G."/>
            <person name="van Loo E.N."/>
            <person name="Jellen E.N."/>
            <person name="Maughan P.J."/>
            <person name="Tester M."/>
        </authorList>
    </citation>
    <scope>NUCLEOTIDE SEQUENCE [LARGE SCALE GENOMIC DNA]</scope>
    <source>
        <strain evidence="9">cv. PI 614886</strain>
    </source>
</reference>
<comment type="subcellular location">
    <subcellularLocation>
        <location evidence="1 7">Membrane</location>
        <topology evidence="1 7">Multi-pass membrane protein</topology>
    </subcellularLocation>
</comment>
<dbReference type="EnsemblPlants" id="AUR62007215-RA">
    <property type="protein sequence ID" value="AUR62007215-RA:cds"/>
    <property type="gene ID" value="AUR62007215"/>
</dbReference>
<evidence type="ECO:0000256" key="4">
    <source>
        <dbReference type="ARBA" id="ARBA00022692"/>
    </source>
</evidence>
<feature type="transmembrane region" description="Helical" evidence="7">
    <location>
        <begin position="258"/>
        <end position="278"/>
    </location>
</feature>
<feature type="transmembrane region" description="Helical" evidence="7">
    <location>
        <begin position="186"/>
        <end position="206"/>
    </location>
</feature>
<proteinExistence type="inferred from homology"/>
<evidence type="ECO:0000313" key="9">
    <source>
        <dbReference type="EnsemblPlants" id="AUR62007215-RA:cds"/>
    </source>
</evidence>
<keyword evidence="6 7" id="KW-0472">Membrane</keyword>
<feature type="transmembrane region" description="Helical" evidence="7">
    <location>
        <begin position="355"/>
        <end position="373"/>
    </location>
</feature>
<evidence type="ECO:0000256" key="3">
    <source>
        <dbReference type="ARBA" id="ARBA00022448"/>
    </source>
</evidence>
<evidence type="ECO:0000256" key="5">
    <source>
        <dbReference type="ARBA" id="ARBA00022989"/>
    </source>
</evidence>
<name>A0A803L5S6_CHEQI</name>
<feature type="transmembrane region" description="Helical" evidence="7">
    <location>
        <begin position="298"/>
        <end position="321"/>
    </location>
</feature>
<feature type="transmembrane region" description="Helical" evidence="7">
    <location>
        <begin position="328"/>
        <end position="349"/>
    </location>
</feature>
<feature type="region of interest" description="Disordered" evidence="8">
    <location>
        <begin position="31"/>
        <end position="52"/>
    </location>
</feature>
<evidence type="ECO:0000256" key="1">
    <source>
        <dbReference type="ARBA" id="ARBA00004141"/>
    </source>
</evidence>
<accession>A0A803L5S6</accession>
<dbReference type="SUPFAM" id="SSF103481">
    <property type="entry name" value="Multidrug resistance efflux transporter EmrE"/>
    <property type="match status" value="1"/>
</dbReference>
<feature type="transmembrane region" description="Helical" evidence="7">
    <location>
        <begin position="97"/>
        <end position="117"/>
    </location>
</feature>